<name>A0ABQ8ZDQ1_9EUKA</name>
<dbReference type="SUPFAM" id="SSF50985">
    <property type="entry name" value="RCC1/BLIP-II"/>
    <property type="match status" value="1"/>
</dbReference>
<sequence length="613" mass="70544">MEKDFRIFINPCTTYQFLADQKDNKTQMWAPITKIQDHQRIEKMVIGYKPHCLVKLSNASNKLELYSELTKYEYTLKDENITELRSGMNNYLILCESGRVYSLANTNSYFDIPFTDFKQSSHKNPRLVTFFTEKKLFVEQIMMGSGSNYYLCKGNQLYGNGYNIDGSLGNGEKVNKQMPIFIRNDVSKVYAGPHALGYFYSTVKSKELFGCGQNSNGQLGIGDKNPGNNYSPVKVALQKLNLDASEIKDLVLCAVASCFITNDGKTYSCGSSSHNGHKMAKKEFTELNELKNINIVKICGGQNHMLALTEQNELYGWGFQISNLPTKQQTAINRPTKLIIPQVFIENSLPLGFCCGSAVAIIYPNSELCILEEDFKLFFKSKKFCDSQIAISSLQNQDEEELVEIPVHKLLVEFRTKLPLNEIQKRFDKHSFSSKEINRYLEWVYFGQKAFGEKFSPIFNALNLPYPLEDNFKEDLFKLYKDEDSKDFSILVQDDEEQEQYEDGDGDEDEDEDYEEIPVHKLILLARSGLFREMFENINEKQTKNSVKDYSHKTIESLEILIKFLYTGKIELTADDDPQLIVEDLEDAVDYYKLNTNSELKFELNKIRKQFDL</sequence>
<evidence type="ECO:0000313" key="6">
    <source>
        <dbReference type="Proteomes" id="UP001150062"/>
    </source>
</evidence>
<reference evidence="5" key="1">
    <citation type="submission" date="2022-08" db="EMBL/GenBank/DDBJ databases">
        <title>Novel sulfate-reducing endosymbionts in the free-living metamonad Anaeramoeba.</title>
        <authorList>
            <person name="Jerlstrom-Hultqvist J."/>
            <person name="Cepicka I."/>
            <person name="Gallot-Lavallee L."/>
            <person name="Salas-Leiva D."/>
            <person name="Curtis B.A."/>
            <person name="Zahonova K."/>
            <person name="Pipaliya S."/>
            <person name="Dacks J."/>
            <person name="Roger A.J."/>
        </authorList>
    </citation>
    <scope>NUCLEOTIDE SEQUENCE</scope>
    <source>
        <strain evidence="5">Schooner1</strain>
    </source>
</reference>
<dbReference type="InterPro" id="IPR009091">
    <property type="entry name" value="RCC1/BLIP-II"/>
</dbReference>
<dbReference type="InterPro" id="IPR000210">
    <property type="entry name" value="BTB/POZ_dom"/>
</dbReference>
<evidence type="ECO:0000256" key="1">
    <source>
        <dbReference type="ARBA" id="ARBA00022737"/>
    </source>
</evidence>
<dbReference type="Pfam" id="PF00651">
    <property type="entry name" value="BTB"/>
    <property type="match status" value="1"/>
</dbReference>
<feature type="region of interest" description="Disordered" evidence="3">
    <location>
        <begin position="492"/>
        <end position="512"/>
    </location>
</feature>
<evidence type="ECO:0000256" key="3">
    <source>
        <dbReference type="SAM" id="MobiDB-lite"/>
    </source>
</evidence>
<dbReference type="Gene3D" id="2.130.10.30">
    <property type="entry name" value="Regulator of chromosome condensation 1/beta-lactamase-inhibitor protein II"/>
    <property type="match status" value="1"/>
</dbReference>
<evidence type="ECO:0000313" key="5">
    <source>
        <dbReference type="EMBL" id="KAJ6254891.1"/>
    </source>
</evidence>
<comment type="caution">
    <text evidence="5">The sequence shown here is derived from an EMBL/GenBank/DDBJ whole genome shotgun (WGS) entry which is preliminary data.</text>
</comment>
<dbReference type="CDD" id="cd18186">
    <property type="entry name" value="BTB_POZ_ZBTB_KLHL-like"/>
    <property type="match status" value="1"/>
</dbReference>
<feature type="repeat" description="RCC1" evidence="2">
    <location>
        <begin position="264"/>
        <end position="311"/>
    </location>
</feature>
<dbReference type="InterPro" id="IPR051625">
    <property type="entry name" value="Signaling_Regulatory_Domain"/>
</dbReference>
<gene>
    <name evidence="5" type="ORF">M0813_11939</name>
</gene>
<dbReference type="Pfam" id="PF13540">
    <property type="entry name" value="RCC1_2"/>
    <property type="match status" value="1"/>
</dbReference>
<protein>
    <submittedName>
        <fullName evidence="5">Btk-binding protein-related</fullName>
    </submittedName>
</protein>
<proteinExistence type="predicted"/>
<dbReference type="Gene3D" id="3.30.710.10">
    <property type="entry name" value="Potassium Channel Kv1.1, Chain A"/>
    <property type="match status" value="1"/>
</dbReference>
<dbReference type="Proteomes" id="UP001150062">
    <property type="component" value="Unassembled WGS sequence"/>
</dbReference>
<feature type="domain" description="BTB" evidence="4">
    <location>
        <begin position="486"/>
        <end position="574"/>
    </location>
</feature>
<keyword evidence="6" id="KW-1185">Reference proteome</keyword>
<keyword evidence="1" id="KW-0677">Repeat</keyword>
<accession>A0ABQ8ZDQ1</accession>
<dbReference type="InterPro" id="IPR000408">
    <property type="entry name" value="Reg_chr_condens"/>
</dbReference>
<dbReference type="PROSITE" id="PS50097">
    <property type="entry name" value="BTB"/>
    <property type="match status" value="1"/>
</dbReference>
<dbReference type="InterPro" id="IPR011333">
    <property type="entry name" value="SKP1/BTB/POZ_sf"/>
</dbReference>
<organism evidence="5 6">
    <name type="scientific">Anaeramoeba flamelloides</name>
    <dbReference type="NCBI Taxonomy" id="1746091"/>
    <lineage>
        <taxon>Eukaryota</taxon>
        <taxon>Metamonada</taxon>
        <taxon>Anaeramoebidae</taxon>
        <taxon>Anaeramoeba</taxon>
    </lineage>
</organism>
<feature type="compositionally biased region" description="Acidic residues" evidence="3">
    <location>
        <begin position="493"/>
        <end position="512"/>
    </location>
</feature>
<dbReference type="PROSITE" id="PS50012">
    <property type="entry name" value="RCC1_3"/>
    <property type="match status" value="1"/>
</dbReference>
<dbReference type="SUPFAM" id="SSF54695">
    <property type="entry name" value="POZ domain"/>
    <property type="match status" value="1"/>
</dbReference>
<evidence type="ECO:0000259" key="4">
    <source>
        <dbReference type="PROSITE" id="PS50097"/>
    </source>
</evidence>
<evidence type="ECO:0000256" key="2">
    <source>
        <dbReference type="PROSITE-ProRule" id="PRU00235"/>
    </source>
</evidence>
<dbReference type="EMBL" id="JAOAOG010000016">
    <property type="protein sequence ID" value="KAJ6254891.1"/>
    <property type="molecule type" value="Genomic_DNA"/>
</dbReference>
<dbReference type="PANTHER" id="PTHR22872">
    <property type="entry name" value="BTK-BINDING PROTEIN-RELATED"/>
    <property type="match status" value="1"/>
</dbReference>